<reference evidence="2" key="1">
    <citation type="submission" date="2004-08" db="EMBL/GenBank/DDBJ databases">
        <title>Genome sequence of Helicobacter pylori strain 51.</title>
        <authorList>
            <person name="Kim S."/>
            <person name="Lee W.K."/>
            <person name="Choi S.H."/>
            <person name="Kang S."/>
            <person name="Park H.S."/>
            <person name="Kim Y.S."/>
            <person name="Lee S.G."/>
            <person name="Byun E.Y."/>
            <person name="Jeong J.E."/>
            <person name="Park Y.H."/>
            <person name="Lee E.J."/>
            <person name="Kim J.S."/>
            <person name="Ryu B.D."/>
            <person name="Lee Y.S."/>
            <person name="Hahn Y."/>
            <person name="Yeom Y.I."/>
            <person name="Park S.G."/>
            <person name="Youn H.S."/>
            <person name="Ko G.H."/>
            <person name="Choi M.B."/>
            <person name="Park C.H."/>
            <person name="Lim J.Y."/>
            <person name="Bae D.W."/>
            <person name="Song J.Y."/>
            <person name="Park J.U."/>
            <person name="Kang H.L."/>
            <person name="Baik S.C."/>
            <person name="Cho M.J."/>
            <person name="Yoo H.S."/>
            <person name="Rhee K.H."/>
        </authorList>
    </citation>
    <scope>NUCLEOTIDE SEQUENCE [LARGE SCALE GENOMIC DNA]</scope>
    <source>
        <strain evidence="2">51</strain>
    </source>
</reference>
<protein>
    <submittedName>
        <fullName evidence="1">Uncharacterized protein</fullName>
    </submittedName>
</protein>
<accession>A0AAI8F177</accession>
<evidence type="ECO:0000313" key="2">
    <source>
        <dbReference type="Proteomes" id="UP000002224"/>
    </source>
</evidence>
<dbReference type="Proteomes" id="UP000002224">
    <property type="component" value="Chromosome"/>
</dbReference>
<dbReference type="KEGG" id="hpd:KHP_1351"/>
<gene>
    <name evidence="1" type="ordered locus">KHP_1351</name>
</gene>
<sequence length="23" mass="2716">MHSNYSSLKIYSLESNFSFNSLF</sequence>
<organism evidence="1 2">
    <name type="scientific">Helicobacter pylori (strain 51)</name>
    <dbReference type="NCBI Taxonomy" id="290847"/>
    <lineage>
        <taxon>Bacteria</taxon>
        <taxon>Pseudomonadati</taxon>
        <taxon>Campylobacterota</taxon>
        <taxon>Epsilonproteobacteria</taxon>
        <taxon>Campylobacterales</taxon>
        <taxon>Helicobacteraceae</taxon>
        <taxon>Helicobacter</taxon>
    </lineage>
</organism>
<dbReference type="EMBL" id="CP000012">
    <property type="protein sequence ID" value="ACX98539.1"/>
    <property type="molecule type" value="Genomic_DNA"/>
</dbReference>
<name>A0AAI8F177_HELP1</name>
<evidence type="ECO:0000313" key="1">
    <source>
        <dbReference type="EMBL" id="ACX98539.1"/>
    </source>
</evidence>
<proteinExistence type="predicted"/>
<dbReference type="AlphaFoldDB" id="A0AAI8F177"/>